<dbReference type="FunFam" id="1.10.287.130:FF:000002">
    <property type="entry name" value="Two-component osmosensing histidine kinase"/>
    <property type="match status" value="1"/>
</dbReference>
<keyword evidence="5" id="KW-0808">Transferase</keyword>
<dbReference type="InterPro" id="IPR001789">
    <property type="entry name" value="Sig_transdc_resp-reg_receiver"/>
</dbReference>
<evidence type="ECO:0000256" key="4">
    <source>
        <dbReference type="ARBA" id="ARBA00022553"/>
    </source>
</evidence>
<dbReference type="EC" id="2.7.13.3" evidence="3"/>
<dbReference type="PANTHER" id="PTHR45339:SF1">
    <property type="entry name" value="HYBRID SIGNAL TRANSDUCTION HISTIDINE KINASE J"/>
    <property type="match status" value="1"/>
</dbReference>
<evidence type="ECO:0000256" key="6">
    <source>
        <dbReference type="ARBA" id="ARBA00022741"/>
    </source>
</evidence>
<evidence type="ECO:0000256" key="3">
    <source>
        <dbReference type="ARBA" id="ARBA00012438"/>
    </source>
</evidence>
<keyword evidence="6" id="KW-0547">Nucleotide-binding</keyword>
<dbReference type="Proteomes" id="UP000287394">
    <property type="component" value="Chromosome"/>
</dbReference>
<evidence type="ECO:0000256" key="1">
    <source>
        <dbReference type="ARBA" id="ARBA00000085"/>
    </source>
</evidence>
<accession>A0A402D769</accession>
<sequence>MLSEKVGDAKTLFVETARHHDLFVIEDLRRDLPSGQRHSLVASPIRFYAGVALVTASGDCIGILAVMDTKLRLDFSPDQADALRRLAMQTTRYFEALSRNGDHGGASSDMTTERALAESEARLRRLTDAAFEGVSVWQDGLLVEASPAFAKMFGYDGPDNVLGMKAAPFIAPQSYALVADKMATNYEHPYEAVLLRSDGSEFDAELRGHSIELNGRHARVTAVRDITERRMMEAKLRESQRFAESIADNSANVIFVFDLDTHTNIYSNRDVAEFLGYSAEQVREMGAALLPSIIHPEDLPRLLDHFEDFAGLSDSEVLEFEYRVLHVSGTWRWVCNREVVFERHPDGRPSRILGNVQDINKIKEMESQLKLNSDQLVKREASLRALLQSAPVILYAADVNGRVVLSEGMGLSALGLKPGEVIGRSVFDFMDGDSQLEEYAQRALAGEAVSYDANVYDLSLHTELQPIRDIHGSLTGMIGVCYDVTERKRAEQEIKDFACVLQYQKEALEQATLDLERQNEELSRARDEAQSATRAKSSFLASMSHEIRTPMNGVLGMTELLLETDLTDEQRDYAETVQSSGRSLLTLLNDILDFSKIEAGKLEFERIPVDLGQTVEEVINLMAGGARTKGIAIKYAIDPEAQIDLVGDPGRLRQILSNLISNAVKFTEHGGVTVRVRLASLSDEDVLVHFSVADTGIGIGVEAGQRLFQSFSQADSSTTRRFGGSGLGLVICKQLSEIMGGEIGVQSAPGKGSTFWFTARLSRQKKVSCRKSTAIRHDQHRSPELPSDARVIANGDHASIDEFAPRSICILLAEDNPVNQKVARRLLEKRGHRVDTAANGLEALNMLSQTSYDIVLMDCQMPELDGWETTREIRRREKAKASIVQMPIIALTAGAMAEDRIECFEAGMDGFLTKPFKSEDLFAALSQHLECLRPAA</sequence>
<dbReference type="SUPFAM" id="SSF55781">
    <property type="entry name" value="GAF domain-like"/>
    <property type="match status" value="1"/>
</dbReference>
<evidence type="ECO:0000313" key="14">
    <source>
        <dbReference type="Proteomes" id="UP000287394"/>
    </source>
</evidence>
<dbReference type="SMART" id="SM00448">
    <property type="entry name" value="REC"/>
    <property type="match status" value="1"/>
</dbReference>
<organism evidence="13 14">
    <name type="scientific">Capsulimonas corticalis</name>
    <dbReference type="NCBI Taxonomy" id="2219043"/>
    <lineage>
        <taxon>Bacteria</taxon>
        <taxon>Bacillati</taxon>
        <taxon>Armatimonadota</taxon>
        <taxon>Armatimonadia</taxon>
        <taxon>Capsulimonadales</taxon>
        <taxon>Capsulimonadaceae</taxon>
        <taxon>Capsulimonas</taxon>
    </lineage>
</organism>
<dbReference type="CDD" id="cd17546">
    <property type="entry name" value="REC_hyHK_CKI1_RcsC-like"/>
    <property type="match status" value="1"/>
</dbReference>
<evidence type="ECO:0000256" key="8">
    <source>
        <dbReference type="ARBA" id="ARBA00022840"/>
    </source>
</evidence>
<comment type="catalytic activity">
    <reaction evidence="1">
        <text>ATP + protein L-histidine = ADP + protein N-phospho-L-histidine.</text>
        <dbReference type="EC" id="2.7.13.3"/>
    </reaction>
</comment>
<dbReference type="Pfam" id="PF00512">
    <property type="entry name" value="HisKA"/>
    <property type="match status" value="1"/>
</dbReference>
<dbReference type="InterPro" id="IPR036097">
    <property type="entry name" value="HisK_dim/P_sf"/>
</dbReference>
<dbReference type="SMART" id="SM00086">
    <property type="entry name" value="PAC"/>
    <property type="match status" value="3"/>
</dbReference>
<dbReference type="InterPro" id="IPR005467">
    <property type="entry name" value="His_kinase_dom"/>
</dbReference>
<dbReference type="KEGG" id="ccot:CCAX7_36070"/>
<dbReference type="GO" id="GO:0005524">
    <property type="term" value="F:ATP binding"/>
    <property type="evidence" value="ECO:0007669"/>
    <property type="project" value="UniProtKB-KW"/>
</dbReference>
<dbReference type="PRINTS" id="PR00344">
    <property type="entry name" value="BCTRLSENSOR"/>
</dbReference>
<dbReference type="CDD" id="cd00130">
    <property type="entry name" value="PAS"/>
    <property type="match status" value="3"/>
</dbReference>
<dbReference type="InterPro" id="IPR001610">
    <property type="entry name" value="PAC"/>
</dbReference>
<dbReference type="GO" id="GO:0000155">
    <property type="term" value="F:phosphorelay sensor kinase activity"/>
    <property type="evidence" value="ECO:0007669"/>
    <property type="project" value="InterPro"/>
</dbReference>
<evidence type="ECO:0000256" key="9">
    <source>
        <dbReference type="ARBA" id="ARBA00023012"/>
    </source>
</evidence>
<evidence type="ECO:0000313" key="13">
    <source>
        <dbReference type="EMBL" id="BDI31556.1"/>
    </source>
</evidence>
<dbReference type="Pfam" id="PF00072">
    <property type="entry name" value="Response_reg"/>
    <property type="match status" value="1"/>
</dbReference>
<dbReference type="InterPro" id="IPR003661">
    <property type="entry name" value="HisK_dim/P_dom"/>
</dbReference>
<dbReference type="PROSITE" id="PS50110">
    <property type="entry name" value="RESPONSE_REGULATORY"/>
    <property type="match status" value="1"/>
</dbReference>
<evidence type="ECO:0000256" key="10">
    <source>
        <dbReference type="ARBA" id="ARBA00064003"/>
    </source>
</evidence>
<dbReference type="SMART" id="SM00387">
    <property type="entry name" value="HATPase_c"/>
    <property type="match status" value="1"/>
</dbReference>
<keyword evidence="8" id="KW-0067">ATP-binding</keyword>
<dbReference type="Gene3D" id="3.40.50.2300">
    <property type="match status" value="1"/>
</dbReference>
<dbReference type="Pfam" id="PF08447">
    <property type="entry name" value="PAS_3"/>
    <property type="match status" value="1"/>
</dbReference>
<dbReference type="SUPFAM" id="SSF55874">
    <property type="entry name" value="ATPase domain of HSP90 chaperone/DNA topoisomerase II/histidine kinase"/>
    <property type="match status" value="1"/>
</dbReference>
<evidence type="ECO:0000256" key="5">
    <source>
        <dbReference type="ARBA" id="ARBA00022679"/>
    </source>
</evidence>
<dbReference type="Pfam" id="PF08448">
    <property type="entry name" value="PAS_4"/>
    <property type="match status" value="1"/>
</dbReference>
<gene>
    <name evidence="13" type="ORF">CCAX7_36070</name>
</gene>
<dbReference type="Gene3D" id="3.30.565.10">
    <property type="entry name" value="Histidine kinase-like ATPase, C-terminal domain"/>
    <property type="match status" value="1"/>
</dbReference>
<dbReference type="Pfam" id="PF02518">
    <property type="entry name" value="HATPase_c"/>
    <property type="match status" value="1"/>
</dbReference>
<dbReference type="InterPro" id="IPR013656">
    <property type="entry name" value="PAS_4"/>
</dbReference>
<dbReference type="Gene3D" id="3.30.450.20">
    <property type="entry name" value="PAS domain"/>
    <property type="match status" value="3"/>
</dbReference>
<dbReference type="InterPro" id="IPR000014">
    <property type="entry name" value="PAS"/>
</dbReference>
<dbReference type="PANTHER" id="PTHR45339">
    <property type="entry name" value="HYBRID SIGNAL TRANSDUCTION HISTIDINE KINASE J"/>
    <property type="match status" value="1"/>
</dbReference>
<keyword evidence="4" id="KW-0597">Phosphoprotein</keyword>
<dbReference type="InterPro" id="IPR036890">
    <property type="entry name" value="HATPase_C_sf"/>
</dbReference>
<dbReference type="NCBIfam" id="TIGR00229">
    <property type="entry name" value="sensory_box"/>
    <property type="match status" value="3"/>
</dbReference>
<dbReference type="SMART" id="SM00091">
    <property type="entry name" value="PAS"/>
    <property type="match status" value="3"/>
</dbReference>
<dbReference type="Pfam" id="PF13426">
    <property type="entry name" value="PAS_9"/>
    <property type="match status" value="1"/>
</dbReference>
<dbReference type="InterPro" id="IPR003594">
    <property type="entry name" value="HATPase_dom"/>
</dbReference>
<dbReference type="SUPFAM" id="SSF47384">
    <property type="entry name" value="Homodimeric domain of signal transducing histidine kinase"/>
    <property type="match status" value="1"/>
</dbReference>
<dbReference type="SUPFAM" id="SSF55785">
    <property type="entry name" value="PYP-like sensor domain (PAS domain)"/>
    <property type="match status" value="3"/>
</dbReference>
<dbReference type="Gene3D" id="1.10.287.130">
    <property type="match status" value="1"/>
</dbReference>
<evidence type="ECO:0000256" key="7">
    <source>
        <dbReference type="ARBA" id="ARBA00022777"/>
    </source>
</evidence>
<name>A0A402D769_9BACT</name>
<keyword evidence="7" id="KW-0418">Kinase</keyword>
<evidence type="ECO:0000256" key="2">
    <source>
        <dbReference type="ARBA" id="ARBA00006402"/>
    </source>
</evidence>
<evidence type="ECO:0000256" key="12">
    <source>
        <dbReference type="ARBA" id="ARBA00074306"/>
    </source>
</evidence>
<reference evidence="13 14" key="1">
    <citation type="journal article" date="2019" name="Int. J. Syst. Evol. Microbiol.">
        <title>Capsulimonas corticalis gen. nov., sp. nov., an aerobic capsulated bacterium, of a novel bacterial order, Capsulimonadales ord. nov., of the class Armatimonadia of the phylum Armatimonadetes.</title>
        <authorList>
            <person name="Li J."/>
            <person name="Kudo C."/>
            <person name="Tonouchi A."/>
        </authorList>
    </citation>
    <scope>NUCLEOTIDE SEQUENCE [LARGE SCALE GENOMIC DNA]</scope>
    <source>
        <strain evidence="13 14">AX-7</strain>
    </source>
</reference>
<keyword evidence="9" id="KW-0902">Two-component regulatory system</keyword>
<dbReference type="InterPro" id="IPR013655">
    <property type="entry name" value="PAS_fold_3"/>
</dbReference>
<dbReference type="CDD" id="cd16922">
    <property type="entry name" value="HATPase_EvgS-ArcB-TorS-like"/>
    <property type="match status" value="1"/>
</dbReference>
<comment type="subunit">
    <text evidence="10">At low DSF concentrations, interacts with RpfF.</text>
</comment>
<dbReference type="InterPro" id="IPR004358">
    <property type="entry name" value="Sig_transdc_His_kin-like_C"/>
</dbReference>
<dbReference type="PROSITE" id="PS50113">
    <property type="entry name" value="PAC"/>
    <property type="match status" value="3"/>
</dbReference>
<dbReference type="FunFam" id="3.30.565.10:FF:000010">
    <property type="entry name" value="Sensor histidine kinase RcsC"/>
    <property type="match status" value="1"/>
</dbReference>
<keyword evidence="14" id="KW-1185">Reference proteome</keyword>
<protein>
    <recommendedName>
        <fullName evidence="12">Circadian input-output histidine kinase CikA</fullName>
        <ecNumber evidence="3">2.7.13.3</ecNumber>
    </recommendedName>
    <alternativeName>
        <fullName evidence="11">Sensory/regulatory protein RpfC</fullName>
    </alternativeName>
</protein>
<dbReference type="SMART" id="SM00388">
    <property type="entry name" value="HisKA"/>
    <property type="match status" value="1"/>
</dbReference>
<dbReference type="PROSITE" id="PS50112">
    <property type="entry name" value="PAS"/>
    <property type="match status" value="2"/>
</dbReference>
<dbReference type="SUPFAM" id="SSF52172">
    <property type="entry name" value="CheY-like"/>
    <property type="match status" value="1"/>
</dbReference>
<dbReference type="CDD" id="cd00082">
    <property type="entry name" value="HisKA"/>
    <property type="match status" value="1"/>
</dbReference>
<dbReference type="InterPro" id="IPR000700">
    <property type="entry name" value="PAS-assoc_C"/>
</dbReference>
<dbReference type="EMBL" id="AP025739">
    <property type="protein sequence ID" value="BDI31556.1"/>
    <property type="molecule type" value="Genomic_DNA"/>
</dbReference>
<dbReference type="InterPro" id="IPR035965">
    <property type="entry name" value="PAS-like_dom_sf"/>
</dbReference>
<evidence type="ECO:0000256" key="11">
    <source>
        <dbReference type="ARBA" id="ARBA00068150"/>
    </source>
</evidence>
<dbReference type="AlphaFoldDB" id="A0A402D769"/>
<dbReference type="PROSITE" id="PS50109">
    <property type="entry name" value="HIS_KIN"/>
    <property type="match status" value="1"/>
</dbReference>
<dbReference type="InterPro" id="IPR011006">
    <property type="entry name" value="CheY-like_superfamily"/>
</dbReference>
<proteinExistence type="inferred from homology"/>
<comment type="similarity">
    <text evidence="2">In the N-terminal section; belongs to the phytochrome family.</text>
</comment>